<name>A0A183CXF5_9BILA</name>
<proteinExistence type="inferred from homology"/>
<dbReference type="GO" id="GO:0045944">
    <property type="term" value="P:positive regulation of transcription by RNA polymerase II"/>
    <property type="evidence" value="ECO:0007669"/>
    <property type="project" value="TreeGrafter"/>
</dbReference>
<sequence length="186" mass="19978">LAGVRLNMLDDLAMGTGTMRQGASSSGCDSPNADNVTADEARRRQKTCRVCGDHATGYNFNVITCESCKAFFRRNALRPKVGMKKEWILNEEQLRRRKNSRLNHLQQQQQQQQQPQNRGASNSSGRSSGGGDGGGPATSSTGASKLATPMTSMLSPAQIRRDSDPTLVSPSVVHAVCAVASSSSYF</sequence>
<dbReference type="SUPFAM" id="SSF57716">
    <property type="entry name" value="Glucocorticoid receptor-like (DNA-binding domain)"/>
    <property type="match status" value="1"/>
</dbReference>
<evidence type="ECO:0000256" key="10">
    <source>
        <dbReference type="SAM" id="MobiDB-lite"/>
    </source>
</evidence>
<accession>A0A183CXF5</accession>
<comment type="similarity">
    <text evidence="1">Belongs to the nuclear hormone receptor family.</text>
</comment>
<dbReference type="PRINTS" id="PR00047">
    <property type="entry name" value="STROIDFINGER"/>
</dbReference>
<evidence type="ECO:0000259" key="11">
    <source>
        <dbReference type="PROSITE" id="PS51030"/>
    </source>
</evidence>
<keyword evidence="3" id="KW-0863">Zinc-finger</keyword>
<keyword evidence="4" id="KW-0862">Zinc</keyword>
<evidence type="ECO:0000256" key="1">
    <source>
        <dbReference type="ARBA" id="ARBA00005993"/>
    </source>
</evidence>
<evidence type="ECO:0000256" key="7">
    <source>
        <dbReference type="ARBA" id="ARBA00023163"/>
    </source>
</evidence>
<evidence type="ECO:0000256" key="5">
    <source>
        <dbReference type="ARBA" id="ARBA00023015"/>
    </source>
</evidence>
<keyword evidence="5" id="KW-0805">Transcription regulation</keyword>
<evidence type="ECO:0000256" key="6">
    <source>
        <dbReference type="ARBA" id="ARBA00023125"/>
    </source>
</evidence>
<dbReference type="InterPro" id="IPR001628">
    <property type="entry name" value="Znf_hrmn_rcpt"/>
</dbReference>
<dbReference type="PROSITE" id="PS51030">
    <property type="entry name" value="NUCLEAR_REC_DBD_2"/>
    <property type="match status" value="1"/>
</dbReference>
<keyword evidence="8" id="KW-0675">Receptor</keyword>
<dbReference type="GO" id="GO:0004879">
    <property type="term" value="F:nuclear receptor activity"/>
    <property type="evidence" value="ECO:0007669"/>
    <property type="project" value="TreeGrafter"/>
</dbReference>
<protein>
    <submittedName>
        <fullName evidence="12">Nuclear receptor domain-containing protein</fullName>
    </submittedName>
</protein>
<keyword evidence="6" id="KW-0238">DNA-binding</keyword>
<dbReference type="GO" id="GO:0008270">
    <property type="term" value="F:zinc ion binding"/>
    <property type="evidence" value="ECO:0007669"/>
    <property type="project" value="UniProtKB-KW"/>
</dbReference>
<dbReference type="PROSITE" id="PS00031">
    <property type="entry name" value="NUCLEAR_REC_DBD_1"/>
    <property type="match status" value="1"/>
</dbReference>
<evidence type="ECO:0000256" key="3">
    <source>
        <dbReference type="ARBA" id="ARBA00022771"/>
    </source>
</evidence>
<dbReference type="SMART" id="SM00399">
    <property type="entry name" value="ZnF_C4"/>
    <property type="match status" value="1"/>
</dbReference>
<evidence type="ECO:0000313" key="12">
    <source>
        <dbReference type="WBParaSite" id="GPUH_0000114601-mRNA-1"/>
    </source>
</evidence>
<dbReference type="PANTHER" id="PTHR24082">
    <property type="entry name" value="NUCLEAR HORMONE RECEPTOR"/>
    <property type="match status" value="1"/>
</dbReference>
<organism evidence="12">
    <name type="scientific">Gongylonema pulchrum</name>
    <dbReference type="NCBI Taxonomy" id="637853"/>
    <lineage>
        <taxon>Eukaryota</taxon>
        <taxon>Metazoa</taxon>
        <taxon>Ecdysozoa</taxon>
        <taxon>Nematoda</taxon>
        <taxon>Chromadorea</taxon>
        <taxon>Rhabditida</taxon>
        <taxon>Spirurina</taxon>
        <taxon>Spiruromorpha</taxon>
        <taxon>Spiruroidea</taxon>
        <taxon>Gongylonematidae</taxon>
        <taxon>Gongylonema</taxon>
    </lineage>
</organism>
<feature type="region of interest" description="Disordered" evidence="10">
    <location>
        <begin position="99"/>
        <end position="166"/>
    </location>
</feature>
<dbReference type="GO" id="GO:0000978">
    <property type="term" value="F:RNA polymerase II cis-regulatory region sequence-specific DNA binding"/>
    <property type="evidence" value="ECO:0007669"/>
    <property type="project" value="TreeGrafter"/>
</dbReference>
<feature type="compositionally biased region" description="Polar residues" evidence="10">
    <location>
        <begin position="18"/>
        <end position="35"/>
    </location>
</feature>
<dbReference type="InterPro" id="IPR050234">
    <property type="entry name" value="Nuclear_hormone_rcpt_NR1"/>
</dbReference>
<dbReference type="Pfam" id="PF00105">
    <property type="entry name" value="zf-C4"/>
    <property type="match status" value="1"/>
</dbReference>
<evidence type="ECO:0000256" key="2">
    <source>
        <dbReference type="ARBA" id="ARBA00022723"/>
    </source>
</evidence>
<feature type="compositionally biased region" description="Low complexity" evidence="10">
    <location>
        <begin position="106"/>
        <end position="126"/>
    </location>
</feature>
<feature type="domain" description="Nuclear receptor" evidence="11">
    <location>
        <begin position="45"/>
        <end position="74"/>
    </location>
</feature>
<reference evidence="12" key="1">
    <citation type="submission" date="2016-06" db="UniProtKB">
        <authorList>
            <consortium name="WormBaseParasite"/>
        </authorList>
    </citation>
    <scope>IDENTIFICATION</scope>
</reference>
<evidence type="ECO:0000256" key="8">
    <source>
        <dbReference type="ARBA" id="ARBA00023170"/>
    </source>
</evidence>
<feature type="region of interest" description="Disordered" evidence="10">
    <location>
        <begin position="16"/>
        <end position="38"/>
    </location>
</feature>
<dbReference type="PANTHER" id="PTHR24082:SF494">
    <property type="entry name" value="NUCLEAR HORMONE RECEPTOR FAMILY MEMBER DAF-12"/>
    <property type="match status" value="1"/>
</dbReference>
<dbReference type="GO" id="GO:0030154">
    <property type="term" value="P:cell differentiation"/>
    <property type="evidence" value="ECO:0007669"/>
    <property type="project" value="TreeGrafter"/>
</dbReference>
<dbReference type="AlphaFoldDB" id="A0A183CXF5"/>
<keyword evidence="9" id="KW-0539">Nucleus</keyword>
<keyword evidence="2" id="KW-0479">Metal-binding</keyword>
<evidence type="ECO:0000256" key="4">
    <source>
        <dbReference type="ARBA" id="ARBA00022833"/>
    </source>
</evidence>
<dbReference type="Gene3D" id="3.30.50.10">
    <property type="entry name" value="Erythroid Transcription Factor GATA-1, subunit A"/>
    <property type="match status" value="1"/>
</dbReference>
<evidence type="ECO:0000256" key="9">
    <source>
        <dbReference type="ARBA" id="ARBA00023242"/>
    </source>
</evidence>
<keyword evidence="7" id="KW-0804">Transcription</keyword>
<dbReference type="InterPro" id="IPR013088">
    <property type="entry name" value="Znf_NHR/GATA"/>
</dbReference>
<dbReference type="GO" id="GO:0000122">
    <property type="term" value="P:negative regulation of transcription by RNA polymerase II"/>
    <property type="evidence" value="ECO:0007669"/>
    <property type="project" value="TreeGrafter"/>
</dbReference>
<dbReference type="WBParaSite" id="GPUH_0000114601-mRNA-1">
    <property type="protein sequence ID" value="GPUH_0000114601-mRNA-1"/>
    <property type="gene ID" value="GPUH_0000114601"/>
</dbReference>
<feature type="compositionally biased region" description="Gly residues" evidence="10">
    <location>
        <begin position="127"/>
        <end position="136"/>
    </location>
</feature>